<name>A0A402D383_9BACT</name>
<proteinExistence type="predicted"/>
<organism evidence="2 3">
    <name type="scientific">Capsulimonas corticalis</name>
    <dbReference type="NCBI Taxonomy" id="2219043"/>
    <lineage>
        <taxon>Bacteria</taxon>
        <taxon>Bacillati</taxon>
        <taxon>Armatimonadota</taxon>
        <taxon>Armatimonadia</taxon>
        <taxon>Capsulimonadales</taxon>
        <taxon>Capsulimonadaceae</taxon>
        <taxon>Capsulimonas</taxon>
    </lineage>
</organism>
<reference evidence="2 3" key="1">
    <citation type="journal article" date="2019" name="Int. J. Syst. Evol. Microbiol.">
        <title>Capsulimonas corticalis gen. nov., sp. nov., an aerobic capsulated bacterium, of a novel bacterial order, Capsulimonadales ord. nov., of the class Armatimonadia of the phylum Armatimonadetes.</title>
        <authorList>
            <person name="Li J."/>
            <person name="Kudo C."/>
            <person name="Tonouchi A."/>
        </authorList>
    </citation>
    <scope>NUCLEOTIDE SEQUENCE [LARGE SCALE GENOMIC DNA]</scope>
    <source>
        <strain evidence="2 3">AX-7</strain>
    </source>
</reference>
<dbReference type="Proteomes" id="UP000287394">
    <property type="component" value="Chromosome"/>
</dbReference>
<accession>A0A402D383</accession>
<dbReference type="EMBL" id="AP025739">
    <property type="protein sequence ID" value="BDI28498.1"/>
    <property type="molecule type" value="Genomic_DNA"/>
</dbReference>
<gene>
    <name evidence="2" type="ORF">CCAX7_005490</name>
</gene>
<dbReference type="RefSeq" id="WP_119323961.1">
    <property type="nucleotide sequence ID" value="NZ_AP025739.1"/>
</dbReference>
<dbReference type="AlphaFoldDB" id="A0A402D383"/>
<evidence type="ECO:0000313" key="3">
    <source>
        <dbReference type="Proteomes" id="UP000287394"/>
    </source>
</evidence>
<feature type="compositionally biased region" description="Polar residues" evidence="1">
    <location>
        <begin position="78"/>
        <end position="95"/>
    </location>
</feature>
<evidence type="ECO:0000256" key="1">
    <source>
        <dbReference type="SAM" id="MobiDB-lite"/>
    </source>
</evidence>
<keyword evidence="3" id="KW-1185">Reference proteome</keyword>
<feature type="compositionally biased region" description="Acidic residues" evidence="1">
    <location>
        <begin position="54"/>
        <end position="74"/>
    </location>
</feature>
<evidence type="ECO:0000313" key="2">
    <source>
        <dbReference type="EMBL" id="BDI28498.1"/>
    </source>
</evidence>
<feature type="region of interest" description="Disordered" evidence="1">
    <location>
        <begin position="45"/>
        <end position="111"/>
    </location>
</feature>
<protein>
    <submittedName>
        <fullName evidence="2">Uncharacterized protein</fullName>
    </submittedName>
</protein>
<dbReference type="KEGG" id="ccot:CCAX7_005490"/>
<sequence length="202" mass="21481">MSDPRLDKHTGVHHELFDENTAQVGALGDIVEAHAGDAMFLTPAEKSVGGADGGESDFESEMLATDPDEDAGDDASDRYSNASGESAWGTDQTGSVEGIARGFGTHLPQDLGRDGFQVEEIPDQALQYQGRAVVAGEELDDYDDDDETNGKYDSEEALAHASEPGVNVVQGSANEAFPERIPVAIRHPDSSDDALDATREMK</sequence>